<evidence type="ECO:0000256" key="2">
    <source>
        <dbReference type="ARBA" id="ARBA00022676"/>
    </source>
</evidence>
<dbReference type="CDD" id="cd06423">
    <property type="entry name" value="CESA_like"/>
    <property type="match status" value="1"/>
</dbReference>
<reference evidence="5 6" key="1">
    <citation type="journal article" date="2019" name="Int. J. Syst. Evol. Microbiol.">
        <title>The Global Catalogue of Microorganisms (GCM) 10K type strain sequencing project: providing services to taxonomists for standard genome sequencing and annotation.</title>
        <authorList>
            <consortium name="The Broad Institute Genomics Platform"/>
            <consortium name="The Broad Institute Genome Sequencing Center for Infectious Disease"/>
            <person name="Wu L."/>
            <person name="Ma J."/>
        </authorList>
    </citation>
    <scope>NUCLEOTIDE SEQUENCE [LARGE SCALE GENOMIC DNA]</scope>
    <source>
        <strain evidence="5 6">JCM 14917</strain>
    </source>
</reference>
<proteinExistence type="inferred from homology"/>
<evidence type="ECO:0000256" key="4">
    <source>
        <dbReference type="SAM" id="Phobius"/>
    </source>
</evidence>
<keyword evidence="4" id="KW-0812">Transmembrane</keyword>
<dbReference type="Proteomes" id="UP001500974">
    <property type="component" value="Unassembled WGS sequence"/>
</dbReference>
<organism evidence="5 6">
    <name type="scientific">Arthrobacter parietis</name>
    <dbReference type="NCBI Taxonomy" id="271434"/>
    <lineage>
        <taxon>Bacteria</taxon>
        <taxon>Bacillati</taxon>
        <taxon>Actinomycetota</taxon>
        <taxon>Actinomycetes</taxon>
        <taxon>Micrococcales</taxon>
        <taxon>Micrococcaceae</taxon>
        <taxon>Arthrobacter</taxon>
    </lineage>
</organism>
<keyword evidence="4" id="KW-0472">Membrane</keyword>
<dbReference type="InterPro" id="IPR029044">
    <property type="entry name" value="Nucleotide-diphossugar_trans"/>
</dbReference>
<evidence type="ECO:0000256" key="1">
    <source>
        <dbReference type="ARBA" id="ARBA00006739"/>
    </source>
</evidence>
<feature type="transmembrane region" description="Helical" evidence="4">
    <location>
        <begin position="20"/>
        <end position="43"/>
    </location>
</feature>
<comment type="caution">
    <text evidence="5">The sequence shown here is derived from an EMBL/GenBank/DDBJ whole genome shotgun (WGS) entry which is preliminary data.</text>
</comment>
<name>A0ABN3ATW8_9MICC</name>
<dbReference type="Pfam" id="PF13641">
    <property type="entry name" value="Glyco_tranf_2_3"/>
    <property type="match status" value="1"/>
</dbReference>
<dbReference type="RefSeq" id="WP_346027845.1">
    <property type="nucleotide sequence ID" value="NZ_BAAAON010000001.1"/>
</dbReference>
<dbReference type="Gene3D" id="3.90.550.10">
    <property type="entry name" value="Spore Coat Polysaccharide Biosynthesis Protein SpsA, Chain A"/>
    <property type="match status" value="1"/>
</dbReference>
<keyword evidence="6" id="KW-1185">Reference proteome</keyword>
<protein>
    <submittedName>
        <fullName evidence="5">Glycosyltransferase family 2 protein</fullName>
    </submittedName>
</protein>
<sequence>MENVLEPLRAAIRLLFEITAYPVLAYFIVINSFLLLLIIFASVNFTAHLRRQSFAGARVTAASPLSPGISVLMPAYNEGAVIATSVRSVLDLRYPDHEVVVVNDGSSDETLQTLIDVYDLVEDRREVSVKVPVRGTIRAIYRARDTALPIVVVDKENSGRSDSLNMGLNVASKDLVVMVDADSLLDPDSLLVVSKPFTDDPERVIATGGVVRVANGCEVVAGRVVSVNMPKNYFARIQIVEYLRSFLLGRAGWSQLNSLILISGAFGMFRRDLVTQAGGLDPDCIGEDFELVMRLHRMMRRSKRKYRVIFIAEPVCWTEVPSTAAVLARQRRRWHRGLWEVLIKYCGMTFNPRYGTVGMIALPYYWIFELIAPAIELFGLVIVPLGLLLGVVNVPYALAFIAVAYLYAIFVSLMALLVEEASFHRYNRWGDLWVALLVSVQENIGYRQLTAIWRIQGWWAALRGKKQVWGTMTRTGFENASP</sequence>
<feature type="transmembrane region" description="Helical" evidence="4">
    <location>
        <begin position="396"/>
        <end position="418"/>
    </location>
</feature>
<feature type="transmembrane region" description="Helical" evidence="4">
    <location>
        <begin position="364"/>
        <end position="390"/>
    </location>
</feature>
<accession>A0ABN3ATW8</accession>
<keyword evidence="3" id="KW-0808">Transferase</keyword>
<gene>
    <name evidence="5" type="ORF">GCM10009784_13110</name>
</gene>
<evidence type="ECO:0000313" key="5">
    <source>
        <dbReference type="EMBL" id="GAA2174508.1"/>
    </source>
</evidence>
<dbReference type="PANTHER" id="PTHR43630">
    <property type="entry name" value="POLY-BETA-1,6-N-ACETYL-D-GLUCOSAMINE SYNTHASE"/>
    <property type="match status" value="1"/>
</dbReference>
<evidence type="ECO:0000256" key="3">
    <source>
        <dbReference type="ARBA" id="ARBA00022679"/>
    </source>
</evidence>
<dbReference type="EMBL" id="BAAAON010000001">
    <property type="protein sequence ID" value="GAA2174508.1"/>
    <property type="molecule type" value="Genomic_DNA"/>
</dbReference>
<dbReference type="PANTHER" id="PTHR43630:SF1">
    <property type="entry name" value="POLY-BETA-1,6-N-ACETYL-D-GLUCOSAMINE SYNTHASE"/>
    <property type="match status" value="1"/>
</dbReference>
<evidence type="ECO:0000313" key="6">
    <source>
        <dbReference type="Proteomes" id="UP001500974"/>
    </source>
</evidence>
<keyword evidence="4" id="KW-1133">Transmembrane helix</keyword>
<keyword evidence="2" id="KW-0328">Glycosyltransferase</keyword>
<dbReference type="SUPFAM" id="SSF53448">
    <property type="entry name" value="Nucleotide-diphospho-sugar transferases"/>
    <property type="match status" value="1"/>
</dbReference>
<comment type="similarity">
    <text evidence="1">Belongs to the glycosyltransferase 2 family.</text>
</comment>